<evidence type="ECO:0000256" key="4">
    <source>
        <dbReference type="ARBA" id="ARBA00022989"/>
    </source>
</evidence>
<dbReference type="InterPro" id="IPR052192">
    <property type="entry name" value="Insect_Ionotropic_Sensory_Rcpt"/>
</dbReference>
<evidence type="ECO:0000256" key="5">
    <source>
        <dbReference type="ARBA" id="ARBA00023136"/>
    </source>
</evidence>
<protein>
    <submittedName>
        <fullName evidence="11">Uncharacterized protein LOC115627657</fullName>
    </submittedName>
</protein>
<dbReference type="CTD" id="31692"/>
<organism evidence="10 11">
    <name type="scientific">Drosophila lebanonensis</name>
    <name type="common">Fruit fly</name>
    <name type="synonym">Scaptodrosophila lebanonensis</name>
    <dbReference type="NCBI Taxonomy" id="7225"/>
    <lineage>
        <taxon>Eukaryota</taxon>
        <taxon>Metazoa</taxon>
        <taxon>Ecdysozoa</taxon>
        <taxon>Arthropoda</taxon>
        <taxon>Hexapoda</taxon>
        <taxon>Insecta</taxon>
        <taxon>Pterygota</taxon>
        <taxon>Neoptera</taxon>
        <taxon>Endopterygota</taxon>
        <taxon>Diptera</taxon>
        <taxon>Brachycera</taxon>
        <taxon>Muscomorpha</taxon>
        <taxon>Ephydroidea</taxon>
        <taxon>Drosophilidae</taxon>
        <taxon>Scaptodrosophila</taxon>
    </lineage>
</organism>
<evidence type="ECO:0000256" key="7">
    <source>
        <dbReference type="ARBA" id="ARBA00023180"/>
    </source>
</evidence>
<keyword evidence="10" id="KW-1185">Reference proteome</keyword>
<keyword evidence="3 8" id="KW-0812">Transmembrane</keyword>
<dbReference type="AlphaFoldDB" id="A0A6J2TVS8"/>
<feature type="transmembrane region" description="Helical" evidence="8">
    <location>
        <begin position="418"/>
        <end position="442"/>
    </location>
</feature>
<dbReference type="RefSeq" id="XP_030379258.1">
    <property type="nucleotide sequence ID" value="XM_030523398.1"/>
</dbReference>
<dbReference type="InterPro" id="IPR056198">
    <property type="entry name" value="LBD_receptor"/>
</dbReference>
<name>A0A6J2TVS8_DROLE</name>
<proteinExistence type="predicted"/>
<reference evidence="11" key="1">
    <citation type="submission" date="2025-08" db="UniProtKB">
        <authorList>
            <consortium name="RefSeq"/>
        </authorList>
    </citation>
    <scope>IDENTIFICATION</scope>
    <source>
        <strain evidence="11">11010-0011.00</strain>
        <tissue evidence="11">Whole body</tissue>
    </source>
</reference>
<comment type="subcellular location">
    <subcellularLocation>
        <location evidence="1">Cell membrane</location>
        <topology evidence="1">Multi-pass membrane protein</topology>
    </subcellularLocation>
</comment>
<feature type="transmembrane region" description="Helical" evidence="8">
    <location>
        <begin position="320"/>
        <end position="339"/>
    </location>
</feature>
<dbReference type="OrthoDB" id="8050636at2759"/>
<feature type="transmembrane region" description="Helical" evidence="8">
    <location>
        <begin position="354"/>
        <end position="374"/>
    </location>
</feature>
<evidence type="ECO:0000259" key="9">
    <source>
        <dbReference type="Pfam" id="PF24061"/>
    </source>
</evidence>
<accession>A0A6J2TVS8</accession>
<keyword evidence="6" id="KW-0675">Receptor</keyword>
<sequence length="641" mass="72910">MFASTLRPVHNISLIYAIVWAINNNYGRYTTLPLNIAQFATSDESSGYQNDLIDAVLRLSGGASGTDTKIKFLLEGTRISADTNNMDQNSEHLGTNNLPSAQNAAIWFLDSLRAYGHLEHRVLQQNHRLPYNRNGYFCIVYTGPERGHLAALKQMFHRLFAIYVINVNVFLSKRGIVYLYTYYPYGPQRCQSSMPVFYASFQGVRDQSHFDLGKPFFPNKLDSMHGCKVVTVTFEHRPYVIIEATDSEPSGWRLRGMEGMLFNLLAEKMNFSIKLVAQPDKDRGIAYANGTITGATKMIVDGTANITFVCYMYSKARTEFMLPSLSYISFPIVLCIPGARPLTPFERLAKPFCFIIWSCLFTSVALGFLLIGALHLCTRRRLRRFVFGNRNRTPCYNLWTSLSAGVIIHLPLRNFARYILLLWLLYTFVLRTAFSGELYILLQDERMRAPLDSLSEVIKQSYTFHMLPTLVPIFRAMVPNIRIAIVRNGEHGMIQAQQRLRDDPNADIAMPMLQPTVMEYNHDAGATGRRLAVLQEPVLTAPLTLYMRPHSYLKTRIDDLLMAMMSAGIVRHFRDTYLKQVEQSGPATREPQKLTVWLLGGVFSIYLGMQLLACTVFGLEVMAASRPRVRRLMNLANRYIA</sequence>
<evidence type="ECO:0000256" key="2">
    <source>
        <dbReference type="ARBA" id="ARBA00022475"/>
    </source>
</evidence>
<evidence type="ECO:0000256" key="3">
    <source>
        <dbReference type="ARBA" id="ARBA00022692"/>
    </source>
</evidence>
<keyword evidence="5 8" id="KW-0472">Membrane</keyword>
<evidence type="ECO:0000256" key="1">
    <source>
        <dbReference type="ARBA" id="ARBA00004651"/>
    </source>
</evidence>
<keyword evidence="2" id="KW-1003">Cell membrane</keyword>
<dbReference type="PANTHER" id="PTHR42643">
    <property type="entry name" value="IONOTROPIC RECEPTOR 20A-RELATED"/>
    <property type="match status" value="1"/>
</dbReference>
<dbReference type="Proteomes" id="UP000504634">
    <property type="component" value="Unplaced"/>
</dbReference>
<feature type="domain" description="Putative ionotropic receptor ligand binding" evidence="9">
    <location>
        <begin position="104"/>
        <end position="221"/>
    </location>
</feature>
<dbReference type="SUPFAM" id="SSF53850">
    <property type="entry name" value="Periplasmic binding protein-like II"/>
    <property type="match status" value="1"/>
</dbReference>
<evidence type="ECO:0000256" key="8">
    <source>
        <dbReference type="SAM" id="Phobius"/>
    </source>
</evidence>
<gene>
    <name evidence="11" type="primary">LOC115627657</name>
</gene>
<dbReference type="Gene3D" id="3.40.190.10">
    <property type="entry name" value="Periplasmic binding protein-like II"/>
    <property type="match status" value="1"/>
</dbReference>
<evidence type="ECO:0000313" key="11">
    <source>
        <dbReference type="RefSeq" id="XP_030379258.1"/>
    </source>
</evidence>
<keyword evidence="7" id="KW-0325">Glycoprotein</keyword>
<keyword evidence="4 8" id="KW-1133">Transmembrane helix</keyword>
<evidence type="ECO:0000313" key="10">
    <source>
        <dbReference type="Proteomes" id="UP000504634"/>
    </source>
</evidence>
<dbReference type="PANTHER" id="PTHR42643:SF37">
    <property type="entry name" value="IONOTROPIC RECEPTOR 11A-RELATED"/>
    <property type="match status" value="1"/>
</dbReference>
<dbReference type="Pfam" id="PF24061">
    <property type="entry name" value="LBD_receptor"/>
    <property type="match status" value="1"/>
</dbReference>
<evidence type="ECO:0000256" key="6">
    <source>
        <dbReference type="ARBA" id="ARBA00023170"/>
    </source>
</evidence>
<feature type="transmembrane region" description="Helical" evidence="8">
    <location>
        <begin position="594"/>
        <end position="623"/>
    </location>
</feature>
<dbReference type="GO" id="GO:0005886">
    <property type="term" value="C:plasma membrane"/>
    <property type="evidence" value="ECO:0007669"/>
    <property type="project" value="UniProtKB-SubCell"/>
</dbReference>
<dbReference type="GeneID" id="115627657"/>